<dbReference type="SMART" id="SM00382">
    <property type="entry name" value="AAA"/>
    <property type="match status" value="1"/>
</dbReference>
<accession>A0A075G5G8</accession>
<dbReference type="Gene3D" id="3.40.50.300">
    <property type="entry name" value="P-loop containing nucleotide triphosphate hydrolases"/>
    <property type="match status" value="1"/>
</dbReference>
<evidence type="ECO:0000313" key="3">
    <source>
        <dbReference type="EMBL" id="AIE98674.1"/>
    </source>
</evidence>
<dbReference type="Gene3D" id="1.10.8.60">
    <property type="match status" value="1"/>
</dbReference>
<sequence>MNLYKWLKKWKVGSKPAFLIGPPGVGKTTAVYAVASELDHSVAELNASDVRTKLKMMKELQPSLTTSNILGEKRLIFLDEIDGIYGRHDYGGLEFLQELIRNSRIPIVMSANLEDDKKIRKIISKSETMEFRRVPLPLVEMVLRWILKKECIELRDEILHRIVADTKGELRAAINSLQSIAFSQQYLGEDLMASRDSHLSLKEALNLFFRANDFEEAYRIISMCESPPRDKIRGIYSSVISSNLDSNTTISILEGLGKADELLGKIMRTQKWRLLRYFNRLITYSIHGIENDVIMKYNEDNIPWNTKLRIWNDSRPIHELSKKLAIRYHVSTRDIVSKYMPYVLLVLGSNPNLKMKVRGHLNLDHSEFRVMENEIRKITESVKN</sequence>
<dbReference type="InterPro" id="IPR003593">
    <property type="entry name" value="AAA+_ATPase"/>
</dbReference>
<dbReference type="SUPFAM" id="SSF52540">
    <property type="entry name" value="P-loop containing nucleoside triphosphate hydrolases"/>
    <property type="match status" value="1"/>
</dbReference>
<dbReference type="Pfam" id="PF00004">
    <property type="entry name" value="AAA"/>
    <property type="match status" value="1"/>
</dbReference>
<dbReference type="InterPro" id="IPR003959">
    <property type="entry name" value="ATPase_AAA_core"/>
</dbReference>
<dbReference type="GO" id="GO:0005524">
    <property type="term" value="F:ATP binding"/>
    <property type="evidence" value="ECO:0007669"/>
    <property type="project" value="InterPro"/>
</dbReference>
<dbReference type="PANTHER" id="PTHR23389:SF6">
    <property type="entry name" value="REPLICATION FACTOR C SUBUNIT 1"/>
    <property type="match status" value="1"/>
</dbReference>
<dbReference type="EMBL" id="KF900541">
    <property type="protein sequence ID" value="AIE98674.1"/>
    <property type="molecule type" value="Genomic_DNA"/>
</dbReference>
<dbReference type="GO" id="GO:0006260">
    <property type="term" value="P:DNA replication"/>
    <property type="evidence" value="ECO:0007669"/>
    <property type="project" value="UniProtKB-KW"/>
</dbReference>
<organism evidence="3">
    <name type="scientific">uncultured marine thaumarchaeote KM3_06_C02</name>
    <dbReference type="NCBI Taxonomy" id="1455976"/>
    <lineage>
        <taxon>Archaea</taxon>
        <taxon>Nitrososphaerota</taxon>
        <taxon>environmental samples</taxon>
    </lineage>
</organism>
<reference evidence="3" key="1">
    <citation type="journal article" date="2014" name="Genome Biol. Evol.">
        <title>Pangenome evidence for extensive interdomain horizontal transfer affecting lineage core and shell genes in uncultured planktonic thaumarchaeota and euryarchaeota.</title>
        <authorList>
            <person name="Deschamps P."/>
            <person name="Zivanovic Y."/>
            <person name="Moreira D."/>
            <person name="Rodriguez-Valera F."/>
            <person name="Lopez-Garcia P."/>
        </authorList>
    </citation>
    <scope>NUCLEOTIDE SEQUENCE</scope>
</reference>
<name>A0A075G5G8_9ARCH</name>
<keyword evidence="1" id="KW-0235">DNA replication</keyword>
<dbReference type="InterPro" id="IPR027417">
    <property type="entry name" value="P-loop_NTPase"/>
</dbReference>
<dbReference type="CDD" id="cd00009">
    <property type="entry name" value="AAA"/>
    <property type="match status" value="1"/>
</dbReference>
<proteinExistence type="predicted"/>
<dbReference type="PANTHER" id="PTHR23389">
    <property type="entry name" value="CHROMOSOME TRANSMISSION FIDELITY FACTOR 18"/>
    <property type="match status" value="1"/>
</dbReference>
<feature type="domain" description="AAA+ ATPase" evidence="2">
    <location>
        <begin position="13"/>
        <end position="140"/>
    </location>
</feature>
<evidence type="ECO:0000256" key="1">
    <source>
        <dbReference type="ARBA" id="ARBA00022705"/>
    </source>
</evidence>
<dbReference type="AlphaFoldDB" id="A0A075G5G8"/>
<dbReference type="GO" id="GO:0016887">
    <property type="term" value="F:ATP hydrolysis activity"/>
    <property type="evidence" value="ECO:0007669"/>
    <property type="project" value="InterPro"/>
</dbReference>
<evidence type="ECO:0000259" key="2">
    <source>
        <dbReference type="SMART" id="SM00382"/>
    </source>
</evidence>
<protein>
    <submittedName>
        <fullName evidence="3">ATPase central domain-containing protein (RfcL)</fullName>
    </submittedName>
</protein>
<gene>
    <name evidence="3" type="primary">rfcL</name>
</gene>